<proteinExistence type="predicted"/>
<protein>
    <recommendedName>
        <fullName evidence="2">FAM50A/XAP5 C-terminal domain-containing protein</fullName>
    </recommendedName>
</protein>
<dbReference type="EMBL" id="PQFF01000420">
    <property type="protein sequence ID" value="RHZ51230.1"/>
    <property type="molecule type" value="Genomic_DNA"/>
</dbReference>
<dbReference type="InterPro" id="IPR007005">
    <property type="entry name" value="XAP5"/>
</dbReference>
<keyword evidence="4" id="KW-1185">Reference proteome</keyword>
<dbReference type="PANTHER" id="PTHR12722">
    <property type="entry name" value="XAP-5 PROTEIN-RELATED"/>
    <property type="match status" value="1"/>
</dbReference>
<organism evidence="3 4">
    <name type="scientific">Diversispora epigaea</name>
    <dbReference type="NCBI Taxonomy" id="1348612"/>
    <lineage>
        <taxon>Eukaryota</taxon>
        <taxon>Fungi</taxon>
        <taxon>Fungi incertae sedis</taxon>
        <taxon>Mucoromycota</taxon>
        <taxon>Glomeromycotina</taxon>
        <taxon>Glomeromycetes</taxon>
        <taxon>Diversisporales</taxon>
        <taxon>Diversisporaceae</taxon>
        <taxon>Diversispora</taxon>
    </lineage>
</organism>
<feature type="region of interest" description="Disordered" evidence="1">
    <location>
        <begin position="121"/>
        <end position="180"/>
    </location>
</feature>
<dbReference type="GO" id="GO:0006325">
    <property type="term" value="P:chromatin organization"/>
    <property type="evidence" value="ECO:0007669"/>
    <property type="project" value="TreeGrafter"/>
</dbReference>
<gene>
    <name evidence="3" type="ORF">Glove_481g80</name>
</gene>
<sequence>MAEYKGASSEGQRQAMLEKQRAKMLSDFEKQREKIAKDNQVNINTSKFVTQYDDVEDSLKKETIGLVKLEDFQKIRKELQVQKEREAARTAEIRDDKIKKKRKKREKVKLSFLDDVDDDNIVDDNNIKSKSTNNITDSEIGNNNGDNQEDSSLPPPKKSKLGKNPNVDTSFLPDRDREEEERKEREQLRLEWLRKQEEIKNEKISVTYSYWDGTGHRKTVSCKKGDSIADFLEKCRQQFHELRGVSVDNLLYVKEDLIIPHHYTFYDFIINKARGKSGPLFNFDVHDDIRLTHDATIEKDESHAGKVVERNWYEKNKHIFPASRWEVYDPEKNYGKYTIKDTNKKPGSL</sequence>
<dbReference type="Proteomes" id="UP000266861">
    <property type="component" value="Unassembled WGS sequence"/>
</dbReference>
<accession>A0A397GT46</accession>
<evidence type="ECO:0000313" key="4">
    <source>
        <dbReference type="Proteomes" id="UP000266861"/>
    </source>
</evidence>
<feature type="domain" description="FAM50A/XAP5 C-terminal" evidence="2">
    <location>
        <begin position="202"/>
        <end position="338"/>
    </location>
</feature>
<dbReference type="InterPro" id="IPR048337">
    <property type="entry name" value="FAM50A/XAP5_C"/>
</dbReference>
<comment type="caution">
    <text evidence="3">The sequence shown here is derived from an EMBL/GenBank/DDBJ whole genome shotgun (WGS) entry which is preliminary data.</text>
</comment>
<dbReference type="GO" id="GO:0005634">
    <property type="term" value="C:nucleus"/>
    <property type="evidence" value="ECO:0007669"/>
    <property type="project" value="InterPro"/>
</dbReference>
<evidence type="ECO:0000259" key="2">
    <source>
        <dbReference type="Pfam" id="PF04921"/>
    </source>
</evidence>
<dbReference type="PANTHER" id="PTHR12722:SF0">
    <property type="entry name" value="PROTEIN FAM50A"/>
    <property type="match status" value="1"/>
</dbReference>
<feature type="compositionally biased region" description="Basic and acidic residues" evidence="1">
    <location>
        <begin position="81"/>
        <end position="98"/>
    </location>
</feature>
<feature type="region of interest" description="Disordered" evidence="1">
    <location>
        <begin position="1"/>
        <end position="22"/>
    </location>
</feature>
<dbReference type="OrthoDB" id="1562195at2759"/>
<reference evidence="3 4" key="1">
    <citation type="submission" date="2018-08" db="EMBL/GenBank/DDBJ databases">
        <title>Genome and evolution of the arbuscular mycorrhizal fungus Diversispora epigaea (formerly Glomus versiforme) and its bacterial endosymbionts.</title>
        <authorList>
            <person name="Sun X."/>
            <person name="Fei Z."/>
            <person name="Harrison M."/>
        </authorList>
    </citation>
    <scope>NUCLEOTIDE SEQUENCE [LARGE SCALE GENOMIC DNA]</scope>
    <source>
        <strain evidence="3 4">IT104</strain>
    </source>
</reference>
<feature type="region of interest" description="Disordered" evidence="1">
    <location>
        <begin position="81"/>
        <end position="107"/>
    </location>
</feature>
<evidence type="ECO:0000256" key="1">
    <source>
        <dbReference type="SAM" id="MobiDB-lite"/>
    </source>
</evidence>
<evidence type="ECO:0000313" key="3">
    <source>
        <dbReference type="EMBL" id="RHZ51230.1"/>
    </source>
</evidence>
<dbReference type="Pfam" id="PF04921">
    <property type="entry name" value="XAP5"/>
    <property type="match status" value="1"/>
</dbReference>
<dbReference type="STRING" id="1348612.A0A397GT46"/>
<name>A0A397GT46_9GLOM</name>
<dbReference type="AlphaFoldDB" id="A0A397GT46"/>
<feature type="compositionally biased region" description="Polar residues" evidence="1">
    <location>
        <begin position="128"/>
        <end position="146"/>
    </location>
</feature>